<evidence type="ECO:0000256" key="1">
    <source>
        <dbReference type="ARBA" id="ARBA00009477"/>
    </source>
</evidence>
<dbReference type="RefSeq" id="WP_379715678.1">
    <property type="nucleotide sequence ID" value="NZ_JBHTBS010000014.1"/>
</dbReference>
<name>A0ABW2LDN4_9BACT</name>
<evidence type="ECO:0000256" key="4">
    <source>
        <dbReference type="SAM" id="Phobius"/>
    </source>
</evidence>
<evidence type="ECO:0000313" key="7">
    <source>
        <dbReference type="Proteomes" id="UP001596472"/>
    </source>
</evidence>
<keyword evidence="4" id="KW-0812">Transmembrane</keyword>
<dbReference type="Gene3D" id="2.40.420.20">
    <property type="match status" value="1"/>
</dbReference>
<feature type="transmembrane region" description="Helical" evidence="4">
    <location>
        <begin position="12"/>
        <end position="28"/>
    </location>
</feature>
<keyword evidence="7" id="KW-1185">Reference proteome</keyword>
<accession>A0ABW2LDN4</accession>
<evidence type="ECO:0000256" key="3">
    <source>
        <dbReference type="SAM" id="MobiDB-lite"/>
    </source>
</evidence>
<keyword evidence="2" id="KW-0175">Coiled coil</keyword>
<dbReference type="InterPro" id="IPR058625">
    <property type="entry name" value="MdtA-like_BSH"/>
</dbReference>
<feature type="domain" description="Multidrug resistance protein MdtA-like barrel-sandwich hybrid" evidence="5">
    <location>
        <begin position="78"/>
        <end position="230"/>
    </location>
</feature>
<dbReference type="Pfam" id="PF25917">
    <property type="entry name" value="BSH_RND"/>
    <property type="match status" value="1"/>
</dbReference>
<dbReference type="EMBL" id="JBHTBS010000014">
    <property type="protein sequence ID" value="MFC7339240.1"/>
    <property type="molecule type" value="Genomic_DNA"/>
</dbReference>
<evidence type="ECO:0000259" key="5">
    <source>
        <dbReference type="Pfam" id="PF25917"/>
    </source>
</evidence>
<dbReference type="Gene3D" id="2.40.30.170">
    <property type="match status" value="1"/>
</dbReference>
<comment type="similarity">
    <text evidence="1">Belongs to the membrane fusion protein (MFP) (TC 8.A.1) family.</text>
</comment>
<dbReference type="Gene3D" id="2.40.50.100">
    <property type="match status" value="1"/>
</dbReference>
<organism evidence="6 7">
    <name type="scientific">Haloferula chungangensis</name>
    <dbReference type="NCBI Taxonomy" id="1048331"/>
    <lineage>
        <taxon>Bacteria</taxon>
        <taxon>Pseudomonadati</taxon>
        <taxon>Verrucomicrobiota</taxon>
        <taxon>Verrucomicrobiia</taxon>
        <taxon>Verrucomicrobiales</taxon>
        <taxon>Verrucomicrobiaceae</taxon>
        <taxon>Haloferula</taxon>
    </lineage>
</organism>
<dbReference type="InterPro" id="IPR006143">
    <property type="entry name" value="RND_pump_MFP"/>
</dbReference>
<proteinExistence type="inferred from homology"/>
<dbReference type="PANTHER" id="PTHR30469:SF15">
    <property type="entry name" value="HLYD FAMILY OF SECRETION PROTEINS"/>
    <property type="match status" value="1"/>
</dbReference>
<reference evidence="7" key="1">
    <citation type="journal article" date="2019" name="Int. J. Syst. Evol. Microbiol.">
        <title>The Global Catalogue of Microorganisms (GCM) 10K type strain sequencing project: providing services to taxonomists for standard genome sequencing and annotation.</title>
        <authorList>
            <consortium name="The Broad Institute Genomics Platform"/>
            <consortium name="The Broad Institute Genome Sequencing Center for Infectious Disease"/>
            <person name="Wu L."/>
            <person name="Ma J."/>
        </authorList>
    </citation>
    <scope>NUCLEOTIDE SEQUENCE [LARGE SCALE GENOMIC DNA]</scope>
    <source>
        <strain evidence="7">CGMCC 4.1467</strain>
    </source>
</reference>
<keyword evidence="4" id="KW-1133">Transmembrane helix</keyword>
<dbReference type="NCBIfam" id="TIGR01730">
    <property type="entry name" value="RND_mfp"/>
    <property type="match status" value="1"/>
</dbReference>
<evidence type="ECO:0000256" key="2">
    <source>
        <dbReference type="SAM" id="Coils"/>
    </source>
</evidence>
<dbReference type="Gene3D" id="1.10.287.470">
    <property type="entry name" value="Helix hairpin bin"/>
    <property type="match status" value="1"/>
</dbReference>
<comment type="caution">
    <text evidence="6">The sequence shown here is derived from an EMBL/GenBank/DDBJ whole genome shotgun (WGS) entry which is preliminary data.</text>
</comment>
<feature type="region of interest" description="Disordered" evidence="3">
    <location>
        <begin position="383"/>
        <end position="408"/>
    </location>
</feature>
<dbReference type="SUPFAM" id="SSF111369">
    <property type="entry name" value="HlyD-like secretion proteins"/>
    <property type="match status" value="1"/>
</dbReference>
<sequence length="408" mass="43982">MSSSTKSRQSLAWIGIIIVLGVTMWFGLKALREAEPEIGPAGGAGGRPPSTVIVSPVEESEIVENLTVTGTLRAVHRAEVAARESAAVDSLNVDEGDLIEAGAVIAKLDTRRLEALKQEATAALTASKAELTQREAERERAVLDEEMMRGLWDERAVAEREYLDSLREMKVSEAQVNAAKEAVEVASKRFELLDVRFVDLEIKAPFSGRVVAVHTELGEWLNEGDPVITLVSTGAVEAWLQLPERKASLLKHASPESVQLRLPGRNESIKADSISVIPDVEGRSRSFNLIAHVPDPENLLIPGSSVEAIVPLGLPTKQLVISADAILKSYSGTHVYVPDTSSEGPPIAKQVPVDLLFERNGKSILVPGTLKAGDQVIVEGNERLFPGTPLDPKPWTETRGEAGNTSAR</sequence>
<gene>
    <name evidence="6" type="ORF">ACFQY0_18750</name>
</gene>
<protein>
    <submittedName>
        <fullName evidence="6">Efflux RND transporter periplasmic adaptor subunit</fullName>
    </submittedName>
</protein>
<feature type="coiled-coil region" evidence="2">
    <location>
        <begin position="126"/>
        <end position="189"/>
    </location>
</feature>
<evidence type="ECO:0000313" key="6">
    <source>
        <dbReference type="EMBL" id="MFC7339240.1"/>
    </source>
</evidence>
<keyword evidence="4" id="KW-0472">Membrane</keyword>
<dbReference type="Proteomes" id="UP001596472">
    <property type="component" value="Unassembled WGS sequence"/>
</dbReference>
<dbReference type="PANTHER" id="PTHR30469">
    <property type="entry name" value="MULTIDRUG RESISTANCE PROTEIN MDTA"/>
    <property type="match status" value="1"/>
</dbReference>